<keyword evidence="3" id="KW-1185">Reference proteome</keyword>
<dbReference type="OrthoDB" id="4710131at2759"/>
<evidence type="ECO:0008006" key="4">
    <source>
        <dbReference type="Google" id="ProtNLM"/>
    </source>
</evidence>
<organism evidence="2 3">
    <name type="scientific">Viridothelium virens</name>
    <name type="common">Speckled blister lichen</name>
    <name type="synonym">Trypethelium virens</name>
    <dbReference type="NCBI Taxonomy" id="1048519"/>
    <lineage>
        <taxon>Eukaryota</taxon>
        <taxon>Fungi</taxon>
        <taxon>Dikarya</taxon>
        <taxon>Ascomycota</taxon>
        <taxon>Pezizomycotina</taxon>
        <taxon>Dothideomycetes</taxon>
        <taxon>Dothideomycetes incertae sedis</taxon>
        <taxon>Trypetheliales</taxon>
        <taxon>Trypetheliaceae</taxon>
        <taxon>Viridothelium</taxon>
    </lineage>
</organism>
<protein>
    <recommendedName>
        <fullName evidence="4">Extracellular membrane protein CFEM domain-containing protein</fullName>
    </recommendedName>
</protein>
<evidence type="ECO:0000313" key="3">
    <source>
        <dbReference type="Proteomes" id="UP000800092"/>
    </source>
</evidence>
<sequence length="217" mass="22959">MVLVCSTALIASTLATQSTIGCKNCLDDSKDDIRYGCFQNCHIAFNPSSSEYQACRDGCTEFVFEEHCCTSESCSSDANTCMATFFTPPKRSRRLDRRLKSMSLVHDPDIPSMEPGALIIRDGTTHLEVRVDPGKACCIAAQTILSQGGARVLPLITGQIWSDDTAAGLVLVAFGLASGWACKTVYGESCMFAAPGLNAPLANGPIGAPPPPPAPPP</sequence>
<accession>A0A6A6GUV5</accession>
<keyword evidence="1" id="KW-0732">Signal</keyword>
<dbReference type="AlphaFoldDB" id="A0A6A6GUV5"/>
<feature type="chain" id="PRO_5025426903" description="Extracellular membrane protein CFEM domain-containing protein" evidence="1">
    <location>
        <begin position="16"/>
        <end position="217"/>
    </location>
</feature>
<proteinExistence type="predicted"/>
<dbReference type="Proteomes" id="UP000800092">
    <property type="component" value="Unassembled WGS sequence"/>
</dbReference>
<gene>
    <name evidence="2" type="ORF">EV356DRAFT_571148</name>
</gene>
<name>A0A6A6GUV5_VIRVR</name>
<evidence type="ECO:0000313" key="2">
    <source>
        <dbReference type="EMBL" id="KAF2229411.1"/>
    </source>
</evidence>
<dbReference type="EMBL" id="ML991864">
    <property type="protein sequence ID" value="KAF2229411.1"/>
    <property type="molecule type" value="Genomic_DNA"/>
</dbReference>
<reference evidence="2" key="1">
    <citation type="journal article" date="2020" name="Stud. Mycol.">
        <title>101 Dothideomycetes genomes: a test case for predicting lifestyles and emergence of pathogens.</title>
        <authorList>
            <person name="Haridas S."/>
            <person name="Albert R."/>
            <person name="Binder M."/>
            <person name="Bloem J."/>
            <person name="Labutti K."/>
            <person name="Salamov A."/>
            <person name="Andreopoulos B."/>
            <person name="Baker S."/>
            <person name="Barry K."/>
            <person name="Bills G."/>
            <person name="Bluhm B."/>
            <person name="Cannon C."/>
            <person name="Castanera R."/>
            <person name="Culley D."/>
            <person name="Daum C."/>
            <person name="Ezra D."/>
            <person name="Gonzalez J."/>
            <person name="Henrissat B."/>
            <person name="Kuo A."/>
            <person name="Liang C."/>
            <person name="Lipzen A."/>
            <person name="Lutzoni F."/>
            <person name="Magnuson J."/>
            <person name="Mondo S."/>
            <person name="Nolan M."/>
            <person name="Ohm R."/>
            <person name="Pangilinan J."/>
            <person name="Park H.-J."/>
            <person name="Ramirez L."/>
            <person name="Alfaro M."/>
            <person name="Sun H."/>
            <person name="Tritt A."/>
            <person name="Yoshinaga Y."/>
            <person name="Zwiers L.-H."/>
            <person name="Turgeon B."/>
            <person name="Goodwin S."/>
            <person name="Spatafora J."/>
            <person name="Crous P."/>
            <person name="Grigoriev I."/>
        </authorList>
    </citation>
    <scope>NUCLEOTIDE SEQUENCE</scope>
    <source>
        <strain evidence="2">Tuck. ex Michener</strain>
    </source>
</reference>
<feature type="signal peptide" evidence="1">
    <location>
        <begin position="1"/>
        <end position="15"/>
    </location>
</feature>
<evidence type="ECO:0000256" key="1">
    <source>
        <dbReference type="SAM" id="SignalP"/>
    </source>
</evidence>